<feature type="region of interest" description="Disordered" evidence="1">
    <location>
        <begin position="64"/>
        <end position="91"/>
    </location>
</feature>
<name>A0AAD7HV52_9AGAR</name>
<accession>A0AAD7HV52</accession>
<gene>
    <name evidence="2" type="ORF">B0H16DRAFT_1470241</name>
</gene>
<keyword evidence="3" id="KW-1185">Reference proteome</keyword>
<dbReference type="Proteomes" id="UP001215598">
    <property type="component" value="Unassembled WGS sequence"/>
</dbReference>
<evidence type="ECO:0000313" key="2">
    <source>
        <dbReference type="EMBL" id="KAJ7729050.1"/>
    </source>
</evidence>
<dbReference type="AlphaFoldDB" id="A0AAD7HV52"/>
<evidence type="ECO:0000256" key="1">
    <source>
        <dbReference type="SAM" id="MobiDB-lite"/>
    </source>
</evidence>
<protein>
    <submittedName>
        <fullName evidence="2">Uncharacterized protein</fullName>
    </submittedName>
</protein>
<comment type="caution">
    <text evidence="2">The sequence shown here is derived from an EMBL/GenBank/DDBJ whole genome shotgun (WGS) entry which is preliminary data.</text>
</comment>
<organism evidence="2 3">
    <name type="scientific">Mycena metata</name>
    <dbReference type="NCBI Taxonomy" id="1033252"/>
    <lineage>
        <taxon>Eukaryota</taxon>
        <taxon>Fungi</taxon>
        <taxon>Dikarya</taxon>
        <taxon>Basidiomycota</taxon>
        <taxon>Agaricomycotina</taxon>
        <taxon>Agaricomycetes</taxon>
        <taxon>Agaricomycetidae</taxon>
        <taxon>Agaricales</taxon>
        <taxon>Marasmiineae</taxon>
        <taxon>Mycenaceae</taxon>
        <taxon>Mycena</taxon>
    </lineage>
</organism>
<feature type="compositionally biased region" description="Basic and acidic residues" evidence="1">
    <location>
        <begin position="66"/>
        <end position="80"/>
    </location>
</feature>
<reference evidence="2" key="1">
    <citation type="submission" date="2023-03" db="EMBL/GenBank/DDBJ databases">
        <title>Massive genome expansion in bonnet fungi (Mycena s.s.) driven by repeated elements and novel gene families across ecological guilds.</title>
        <authorList>
            <consortium name="Lawrence Berkeley National Laboratory"/>
            <person name="Harder C.B."/>
            <person name="Miyauchi S."/>
            <person name="Viragh M."/>
            <person name="Kuo A."/>
            <person name="Thoen E."/>
            <person name="Andreopoulos B."/>
            <person name="Lu D."/>
            <person name="Skrede I."/>
            <person name="Drula E."/>
            <person name="Henrissat B."/>
            <person name="Morin E."/>
            <person name="Kohler A."/>
            <person name="Barry K."/>
            <person name="LaButti K."/>
            <person name="Morin E."/>
            <person name="Salamov A."/>
            <person name="Lipzen A."/>
            <person name="Mereny Z."/>
            <person name="Hegedus B."/>
            <person name="Baldrian P."/>
            <person name="Stursova M."/>
            <person name="Weitz H."/>
            <person name="Taylor A."/>
            <person name="Grigoriev I.V."/>
            <person name="Nagy L.G."/>
            <person name="Martin F."/>
            <person name="Kauserud H."/>
        </authorList>
    </citation>
    <scope>NUCLEOTIDE SEQUENCE</scope>
    <source>
        <strain evidence="2">CBHHK182m</strain>
    </source>
</reference>
<feature type="region of interest" description="Disordered" evidence="1">
    <location>
        <begin position="1"/>
        <end position="25"/>
    </location>
</feature>
<evidence type="ECO:0000313" key="3">
    <source>
        <dbReference type="Proteomes" id="UP001215598"/>
    </source>
</evidence>
<dbReference type="EMBL" id="JARKIB010000168">
    <property type="protein sequence ID" value="KAJ7729050.1"/>
    <property type="molecule type" value="Genomic_DNA"/>
</dbReference>
<proteinExistence type="predicted"/>
<sequence length="110" mass="12608">MSSLKRPPAHLPHDDNDTDDDDHAIDPELRLRTVCTAHSAIAESIVAESIVADARQTRRRHTFFRRRGEKERERRLEGGRRGQRGGGGMCMSIRRCRGERSTFRGTVPKW</sequence>